<dbReference type="Pfam" id="PF00505">
    <property type="entry name" value="HMG_box"/>
    <property type="match status" value="1"/>
</dbReference>
<dbReference type="GO" id="GO:0000978">
    <property type="term" value="F:RNA polymerase II cis-regulatory region sequence-specific DNA binding"/>
    <property type="evidence" value="ECO:0007669"/>
    <property type="project" value="TreeGrafter"/>
</dbReference>
<evidence type="ECO:0000256" key="2">
    <source>
        <dbReference type="ARBA" id="ARBA00005998"/>
    </source>
</evidence>
<evidence type="ECO:0000256" key="9">
    <source>
        <dbReference type="ARBA" id="ARBA00023163"/>
    </source>
</evidence>
<evidence type="ECO:0000313" key="14">
    <source>
        <dbReference type="EMBL" id="KAK9745073.1"/>
    </source>
</evidence>
<dbReference type="GO" id="GO:0005516">
    <property type="term" value="F:calmodulin binding"/>
    <property type="evidence" value="ECO:0007669"/>
    <property type="project" value="UniProtKB-KW"/>
</dbReference>
<evidence type="ECO:0000256" key="4">
    <source>
        <dbReference type="ARBA" id="ARBA00022782"/>
    </source>
</evidence>
<dbReference type="PANTHER" id="PTHR10270:SF161">
    <property type="entry name" value="SEX-DETERMINING REGION Y PROTEIN"/>
    <property type="match status" value="1"/>
</dbReference>
<dbReference type="Gene3D" id="1.10.30.10">
    <property type="entry name" value="High mobility group box domain"/>
    <property type="match status" value="1"/>
</dbReference>
<dbReference type="GO" id="GO:0001228">
    <property type="term" value="F:DNA-binding transcription activator activity, RNA polymerase II-specific"/>
    <property type="evidence" value="ECO:0007669"/>
    <property type="project" value="TreeGrafter"/>
</dbReference>
<dbReference type="EMBL" id="JASPKY010000052">
    <property type="protein sequence ID" value="KAK9745073.1"/>
    <property type="molecule type" value="Genomic_DNA"/>
</dbReference>
<proteinExistence type="inferred from homology"/>
<organism evidence="14 15">
    <name type="scientific">Popillia japonica</name>
    <name type="common">Japanese beetle</name>
    <dbReference type="NCBI Taxonomy" id="7064"/>
    <lineage>
        <taxon>Eukaryota</taxon>
        <taxon>Metazoa</taxon>
        <taxon>Ecdysozoa</taxon>
        <taxon>Arthropoda</taxon>
        <taxon>Hexapoda</taxon>
        <taxon>Insecta</taxon>
        <taxon>Pterygota</taxon>
        <taxon>Neoptera</taxon>
        <taxon>Endopterygota</taxon>
        <taxon>Coleoptera</taxon>
        <taxon>Polyphaga</taxon>
        <taxon>Scarabaeiformia</taxon>
        <taxon>Scarabaeidae</taxon>
        <taxon>Rutelinae</taxon>
        <taxon>Popillia</taxon>
    </lineage>
</organism>
<keyword evidence="4" id="KW-0221">Differentiation</keyword>
<comment type="function">
    <text evidence="11">Transcriptional regulator that controls a genetic switch in male development. It is necessary and sufficient for initiating male sex determination by directing the development of supporting cell precursors (pre-Sertoli cells) as Sertoli rather than granulosa cells. Involved in different aspects of gene regulation including promoter activation or repression. Binds to the DNA consensus sequence 5'-[AT]AACAA[AT]-3'. SRY HMG box recognizes DNA by partial intercalation in the minor groove and promotes DNA bending. Also involved in pre-mRNA splicing. In male adult brain involved in the maintenance of motor functions of dopaminergic neurons.</text>
</comment>
<evidence type="ECO:0000256" key="6">
    <source>
        <dbReference type="ARBA" id="ARBA00022928"/>
    </source>
</evidence>
<comment type="similarity">
    <text evidence="2">Belongs to the SRY family.</text>
</comment>
<name>A0AAW1MHF9_POPJA</name>
<evidence type="ECO:0000259" key="13">
    <source>
        <dbReference type="PROSITE" id="PS50118"/>
    </source>
</evidence>
<dbReference type="GO" id="GO:0030154">
    <property type="term" value="P:cell differentiation"/>
    <property type="evidence" value="ECO:0007669"/>
    <property type="project" value="UniProtKB-KW"/>
</dbReference>
<keyword evidence="6" id="KW-0726">Sexual differentiation</keyword>
<keyword evidence="8" id="KW-0010">Activator</keyword>
<evidence type="ECO:0000256" key="1">
    <source>
        <dbReference type="ARBA" id="ARBA00004324"/>
    </source>
</evidence>
<feature type="domain" description="HMG box" evidence="13">
    <location>
        <begin position="17"/>
        <end position="85"/>
    </location>
</feature>
<evidence type="ECO:0000256" key="5">
    <source>
        <dbReference type="ARBA" id="ARBA00022860"/>
    </source>
</evidence>
<keyword evidence="15" id="KW-1185">Reference proteome</keyword>
<keyword evidence="7 12" id="KW-0238">DNA-binding</keyword>
<dbReference type="InterPro" id="IPR036910">
    <property type="entry name" value="HMG_box_dom_sf"/>
</dbReference>
<sequence length="89" mass="10678">MEFEVITRYIKQETARIRRPANAFMLYANHNRKKMAQTYPLESNKEISKRLGNSWKELDSVEKLHYYDLAKQVDMEHKRKYPGTLSTLK</sequence>
<keyword evidence="12" id="KW-0539">Nucleus</keyword>
<comment type="subcellular location">
    <subcellularLocation>
        <location evidence="1">Nucleus speckle</location>
    </subcellularLocation>
</comment>
<protein>
    <recommendedName>
        <fullName evidence="3">Sex-determining region Y protein</fullName>
    </recommendedName>
    <alternativeName>
        <fullName evidence="10">Testis-determining factor</fullName>
    </alternativeName>
</protein>
<evidence type="ECO:0000256" key="10">
    <source>
        <dbReference type="ARBA" id="ARBA00032498"/>
    </source>
</evidence>
<dbReference type="InterPro" id="IPR050140">
    <property type="entry name" value="SRY-related_HMG-box_TF-like"/>
</dbReference>
<dbReference type="AlphaFoldDB" id="A0AAW1MHF9"/>
<keyword evidence="5" id="KW-0112">Calmodulin-binding</keyword>
<comment type="caution">
    <text evidence="14">The sequence shown here is derived from an EMBL/GenBank/DDBJ whole genome shotgun (WGS) entry which is preliminary data.</text>
</comment>
<evidence type="ECO:0000313" key="15">
    <source>
        <dbReference type="Proteomes" id="UP001458880"/>
    </source>
</evidence>
<dbReference type="PROSITE" id="PS50118">
    <property type="entry name" value="HMG_BOX_2"/>
    <property type="match status" value="1"/>
</dbReference>
<evidence type="ECO:0000256" key="8">
    <source>
        <dbReference type="ARBA" id="ARBA00023159"/>
    </source>
</evidence>
<dbReference type="GO" id="GO:0007548">
    <property type="term" value="P:sex differentiation"/>
    <property type="evidence" value="ECO:0007669"/>
    <property type="project" value="UniProtKB-KW"/>
</dbReference>
<gene>
    <name evidence="14" type="ORF">QE152_g7235</name>
</gene>
<dbReference type="Proteomes" id="UP001458880">
    <property type="component" value="Unassembled WGS sequence"/>
</dbReference>
<keyword evidence="9" id="KW-0804">Transcription</keyword>
<dbReference type="SUPFAM" id="SSF47095">
    <property type="entry name" value="HMG-box"/>
    <property type="match status" value="1"/>
</dbReference>
<dbReference type="PANTHER" id="PTHR10270">
    <property type="entry name" value="SOX TRANSCRIPTION FACTOR"/>
    <property type="match status" value="1"/>
</dbReference>
<dbReference type="InterPro" id="IPR009071">
    <property type="entry name" value="HMG_box_dom"/>
</dbReference>
<evidence type="ECO:0000256" key="3">
    <source>
        <dbReference type="ARBA" id="ARBA00019052"/>
    </source>
</evidence>
<reference evidence="14 15" key="1">
    <citation type="journal article" date="2024" name="BMC Genomics">
        <title>De novo assembly and annotation of Popillia japonica's genome with initial clues to its potential as an invasive pest.</title>
        <authorList>
            <person name="Cucini C."/>
            <person name="Boschi S."/>
            <person name="Funari R."/>
            <person name="Cardaioli E."/>
            <person name="Iannotti N."/>
            <person name="Marturano G."/>
            <person name="Paoli F."/>
            <person name="Bruttini M."/>
            <person name="Carapelli A."/>
            <person name="Frati F."/>
            <person name="Nardi F."/>
        </authorList>
    </citation>
    <scope>NUCLEOTIDE SEQUENCE [LARGE SCALE GENOMIC DNA]</scope>
    <source>
        <strain evidence="14">DMR45628</strain>
    </source>
</reference>
<evidence type="ECO:0000256" key="7">
    <source>
        <dbReference type="ARBA" id="ARBA00023125"/>
    </source>
</evidence>
<feature type="DNA-binding region" description="HMG box" evidence="12">
    <location>
        <begin position="17"/>
        <end position="85"/>
    </location>
</feature>
<evidence type="ECO:0000256" key="12">
    <source>
        <dbReference type="PROSITE-ProRule" id="PRU00267"/>
    </source>
</evidence>
<evidence type="ECO:0000256" key="11">
    <source>
        <dbReference type="ARBA" id="ARBA00045821"/>
    </source>
</evidence>
<accession>A0AAW1MHF9</accession>
<dbReference type="GO" id="GO:0016607">
    <property type="term" value="C:nuclear speck"/>
    <property type="evidence" value="ECO:0007669"/>
    <property type="project" value="UniProtKB-SubCell"/>
</dbReference>
<dbReference type="SMART" id="SM00398">
    <property type="entry name" value="HMG"/>
    <property type="match status" value="1"/>
</dbReference>